<dbReference type="EMBL" id="OA882119">
    <property type="protein sequence ID" value="CAD7273014.1"/>
    <property type="molecule type" value="Genomic_DNA"/>
</dbReference>
<dbReference type="AlphaFoldDB" id="A0A7R9GA00"/>
<proteinExistence type="predicted"/>
<dbReference type="EMBL" id="CAJPEX010000082">
    <property type="protein sequence ID" value="CAG0913166.1"/>
    <property type="molecule type" value="Genomic_DNA"/>
</dbReference>
<protein>
    <submittedName>
        <fullName evidence="2">Uncharacterized protein</fullName>
    </submittedName>
</protein>
<name>A0A7R9GA00_9CRUS</name>
<dbReference type="Proteomes" id="UP000678499">
    <property type="component" value="Unassembled WGS sequence"/>
</dbReference>
<evidence type="ECO:0000256" key="1">
    <source>
        <dbReference type="SAM" id="MobiDB-lite"/>
    </source>
</evidence>
<feature type="region of interest" description="Disordered" evidence="1">
    <location>
        <begin position="356"/>
        <end position="376"/>
    </location>
</feature>
<accession>A0A7R9GA00</accession>
<evidence type="ECO:0000313" key="3">
    <source>
        <dbReference type="Proteomes" id="UP000678499"/>
    </source>
</evidence>
<feature type="region of interest" description="Disordered" evidence="1">
    <location>
        <begin position="85"/>
        <end position="123"/>
    </location>
</feature>
<organism evidence="2">
    <name type="scientific">Notodromas monacha</name>
    <dbReference type="NCBI Taxonomy" id="399045"/>
    <lineage>
        <taxon>Eukaryota</taxon>
        <taxon>Metazoa</taxon>
        <taxon>Ecdysozoa</taxon>
        <taxon>Arthropoda</taxon>
        <taxon>Crustacea</taxon>
        <taxon>Oligostraca</taxon>
        <taxon>Ostracoda</taxon>
        <taxon>Podocopa</taxon>
        <taxon>Podocopida</taxon>
        <taxon>Cypridocopina</taxon>
        <taxon>Cypridoidea</taxon>
        <taxon>Cyprididae</taxon>
        <taxon>Notodromas</taxon>
    </lineage>
</organism>
<gene>
    <name evidence="2" type="ORF">NMOB1V02_LOCUS922</name>
</gene>
<keyword evidence="3" id="KW-1185">Reference proteome</keyword>
<reference evidence="2" key="1">
    <citation type="submission" date="2020-11" db="EMBL/GenBank/DDBJ databases">
        <authorList>
            <person name="Tran Van P."/>
        </authorList>
    </citation>
    <scope>NUCLEOTIDE SEQUENCE</scope>
</reference>
<sequence>MLPLCTKAPCCVKCIQQVCPKCGGTTTTTTAVMQPETQMSPMYPMMTHDQMSFGPMVPPVTESLITQPWLRTVIVTVLVQPTTEPVHHADTTDTSTAVPVTTATSSPSTSSTSKDTPSTTSTTMRTATTIYPLFSASSDETSTVATTDNLEDHTNNHHKLFYNHDNNSHYYHHNHNSINSNNYYHNTCVVTSRLSSLMETAINQFFLGQLYAKSMEKNRMFFLLLTLLSMTLTVSSGVIQEKQEYGSVCRTLVKERTLTGIFKPSPEERLSSLISALDNQSTSRKYHSTQGLKNLVLSTRLEPCNNKKAPPSMDTAKRSKLILVTLNGTIDDELDKIASGEDVWILTKGKSRKKPIKNLTESPSSSTCVTTTNSESTTIGPAKNALSPAELASQLHLLNSKRSFFFHNYLEALNDTVTSVPSSNHNPTITPLPTQSDDPLSLMVPDITFDEVATFETNQDIPHNLLSLPKMEYGSSKSLSKRSPRQTSIQNSVDYILKKETIADNALPKRSMRHPNGKSHPYKFHIAKTSKESYSQEHCSGNSQSEESTEQRVPVPIIICYAEHKTHTIPSTKTTPELETSTTTISRTLRPMVTTKVMDQSKEMMKRSGLQTVFILPLKMNEPRNPQKHWRRPLVQHQEHWNIPNHYIVS</sequence>
<feature type="compositionally biased region" description="Low complexity" evidence="1">
    <location>
        <begin position="92"/>
        <end position="123"/>
    </location>
</feature>
<feature type="compositionally biased region" description="Polar residues" evidence="1">
    <location>
        <begin position="536"/>
        <end position="546"/>
    </location>
</feature>
<evidence type="ECO:0000313" key="2">
    <source>
        <dbReference type="EMBL" id="CAD7273014.1"/>
    </source>
</evidence>
<feature type="region of interest" description="Disordered" evidence="1">
    <location>
        <begin position="531"/>
        <end position="550"/>
    </location>
</feature>
<feature type="compositionally biased region" description="Low complexity" evidence="1">
    <location>
        <begin position="360"/>
        <end position="376"/>
    </location>
</feature>